<comment type="caution">
    <text evidence="8">The sequence shown here is derived from an EMBL/GenBank/DDBJ whole genome shotgun (WGS) entry which is preliminary data.</text>
</comment>
<dbReference type="GO" id="GO:0008270">
    <property type="term" value="F:zinc ion binding"/>
    <property type="evidence" value="ECO:0007669"/>
    <property type="project" value="UniProtKB-KW"/>
</dbReference>
<evidence type="ECO:0000256" key="4">
    <source>
        <dbReference type="PROSITE-ProRule" id="PRU00024"/>
    </source>
</evidence>
<dbReference type="InterPro" id="IPR017907">
    <property type="entry name" value="Znf_RING_CS"/>
</dbReference>
<dbReference type="AlphaFoldDB" id="A0AAN9B0W6"/>
<dbReference type="SMART" id="SM00336">
    <property type="entry name" value="BBOX"/>
    <property type="match status" value="2"/>
</dbReference>
<dbReference type="GO" id="GO:0006513">
    <property type="term" value="P:protein monoubiquitination"/>
    <property type="evidence" value="ECO:0007669"/>
    <property type="project" value="TreeGrafter"/>
</dbReference>
<dbReference type="CDD" id="cd19757">
    <property type="entry name" value="Bbox1"/>
    <property type="match status" value="1"/>
</dbReference>
<dbReference type="Gene3D" id="3.30.40.10">
    <property type="entry name" value="Zinc/RING finger domain, C3HC4 (zinc finger)"/>
    <property type="match status" value="1"/>
</dbReference>
<dbReference type="SUPFAM" id="SSF69322">
    <property type="entry name" value="Tricorn protease domain 2"/>
    <property type="match status" value="1"/>
</dbReference>
<dbReference type="InterPro" id="IPR013083">
    <property type="entry name" value="Znf_RING/FYVE/PHD"/>
</dbReference>
<dbReference type="InterPro" id="IPR027370">
    <property type="entry name" value="Znf-RING_euk"/>
</dbReference>
<feature type="domain" description="RING-type" evidence="6">
    <location>
        <begin position="11"/>
        <end position="51"/>
    </location>
</feature>
<proteinExistence type="predicted"/>
<dbReference type="SUPFAM" id="SSF57850">
    <property type="entry name" value="RING/U-box"/>
    <property type="match status" value="1"/>
</dbReference>
<dbReference type="InterPro" id="IPR001841">
    <property type="entry name" value="Znf_RING"/>
</dbReference>
<dbReference type="PROSITE" id="PS00518">
    <property type="entry name" value="ZF_RING_1"/>
    <property type="match status" value="1"/>
</dbReference>
<dbReference type="Proteomes" id="UP001374579">
    <property type="component" value="Unassembled WGS sequence"/>
</dbReference>
<evidence type="ECO:0000256" key="1">
    <source>
        <dbReference type="ARBA" id="ARBA00022723"/>
    </source>
</evidence>
<dbReference type="EMBL" id="JBAMIC010000013">
    <property type="protein sequence ID" value="KAK7097058.1"/>
    <property type="molecule type" value="Genomic_DNA"/>
</dbReference>
<keyword evidence="1" id="KW-0479">Metal-binding</keyword>
<evidence type="ECO:0000256" key="3">
    <source>
        <dbReference type="ARBA" id="ARBA00022833"/>
    </source>
</evidence>
<feature type="coiled-coil region" evidence="5">
    <location>
        <begin position="204"/>
        <end position="265"/>
    </location>
</feature>
<dbReference type="Pfam" id="PF00643">
    <property type="entry name" value="zf-B_box"/>
    <property type="match status" value="1"/>
</dbReference>
<dbReference type="CDD" id="cd19756">
    <property type="entry name" value="Bbox2"/>
    <property type="match status" value="1"/>
</dbReference>
<keyword evidence="5" id="KW-0175">Coiled coil</keyword>
<dbReference type="GO" id="GO:0061630">
    <property type="term" value="F:ubiquitin protein ligase activity"/>
    <property type="evidence" value="ECO:0007669"/>
    <property type="project" value="TreeGrafter"/>
</dbReference>
<gene>
    <name evidence="8" type="ORF">V1264_004090</name>
</gene>
<dbReference type="PANTHER" id="PTHR25462:SF229">
    <property type="entry name" value="TRANSCRIPTION INTERMEDIARY FACTOR 1-BETA"/>
    <property type="match status" value="1"/>
</dbReference>
<dbReference type="InterPro" id="IPR047153">
    <property type="entry name" value="TRIM45/56/19-like"/>
</dbReference>
<keyword evidence="3" id="KW-0862">Zinc</keyword>
<keyword evidence="2 4" id="KW-0863">Zinc-finger</keyword>
<name>A0AAN9B0W6_9CAEN</name>
<dbReference type="InterPro" id="IPR000315">
    <property type="entry name" value="Znf_B-box"/>
</dbReference>
<protein>
    <submittedName>
        <fullName evidence="8">Uncharacterized protein</fullName>
    </submittedName>
</protein>
<dbReference type="PROSITE" id="PS50089">
    <property type="entry name" value="ZF_RING_2"/>
    <property type="match status" value="1"/>
</dbReference>
<dbReference type="PROSITE" id="PS50119">
    <property type="entry name" value="ZF_BBOX"/>
    <property type="match status" value="2"/>
</dbReference>
<organism evidence="8 9">
    <name type="scientific">Littorina saxatilis</name>
    <dbReference type="NCBI Taxonomy" id="31220"/>
    <lineage>
        <taxon>Eukaryota</taxon>
        <taxon>Metazoa</taxon>
        <taxon>Spiralia</taxon>
        <taxon>Lophotrochozoa</taxon>
        <taxon>Mollusca</taxon>
        <taxon>Gastropoda</taxon>
        <taxon>Caenogastropoda</taxon>
        <taxon>Littorinimorpha</taxon>
        <taxon>Littorinoidea</taxon>
        <taxon>Littorinidae</taxon>
        <taxon>Littorina</taxon>
    </lineage>
</organism>
<feature type="domain" description="B box-type" evidence="7">
    <location>
        <begin position="138"/>
        <end position="179"/>
    </location>
</feature>
<dbReference type="PANTHER" id="PTHR25462">
    <property type="entry name" value="BONUS, ISOFORM C-RELATED"/>
    <property type="match status" value="1"/>
</dbReference>
<evidence type="ECO:0000259" key="6">
    <source>
        <dbReference type="PROSITE" id="PS50089"/>
    </source>
</evidence>
<evidence type="ECO:0000313" key="9">
    <source>
        <dbReference type="Proteomes" id="UP001374579"/>
    </source>
</evidence>
<evidence type="ECO:0000256" key="5">
    <source>
        <dbReference type="SAM" id="Coils"/>
    </source>
</evidence>
<keyword evidence="9" id="KW-1185">Reference proteome</keyword>
<dbReference type="Gene3D" id="3.30.160.60">
    <property type="entry name" value="Classic Zinc Finger"/>
    <property type="match status" value="1"/>
</dbReference>
<dbReference type="SUPFAM" id="SSF57845">
    <property type="entry name" value="B-box zinc-binding domain"/>
    <property type="match status" value="1"/>
</dbReference>
<dbReference type="SMART" id="SM00184">
    <property type="entry name" value="RING"/>
    <property type="match status" value="1"/>
</dbReference>
<evidence type="ECO:0000256" key="2">
    <source>
        <dbReference type="ARBA" id="ARBA00022771"/>
    </source>
</evidence>
<dbReference type="Pfam" id="PF13445">
    <property type="entry name" value="zf-RING_UBOX"/>
    <property type="match status" value="1"/>
</dbReference>
<feature type="domain" description="B box-type" evidence="7">
    <location>
        <begin position="85"/>
        <end position="127"/>
    </location>
</feature>
<reference evidence="8 9" key="1">
    <citation type="submission" date="2024-02" db="EMBL/GenBank/DDBJ databases">
        <title>Chromosome-scale genome assembly of the rough periwinkle Littorina saxatilis.</title>
        <authorList>
            <person name="De Jode A."/>
            <person name="Faria R."/>
            <person name="Formenti G."/>
            <person name="Sims Y."/>
            <person name="Smith T.P."/>
            <person name="Tracey A."/>
            <person name="Wood J.M.D."/>
            <person name="Zagrodzka Z.B."/>
            <person name="Johannesson K."/>
            <person name="Butlin R.K."/>
            <person name="Leder E.H."/>
        </authorList>
    </citation>
    <scope>NUCLEOTIDE SEQUENCE [LARGE SCALE GENOMIC DNA]</scope>
    <source>
        <strain evidence="8">Snail1</strain>
        <tissue evidence="8">Muscle</tissue>
    </source>
</reference>
<accession>A0AAN9B0W6</accession>
<evidence type="ECO:0000313" key="8">
    <source>
        <dbReference type="EMBL" id="KAK7097058.1"/>
    </source>
</evidence>
<evidence type="ECO:0000259" key="7">
    <source>
        <dbReference type="PROSITE" id="PS50119"/>
    </source>
</evidence>
<sequence length="655" mass="71968">MEAAAKNPLICGVCLERYRSPKLLPCFHTFCERCVQKVAGARPSFPCPTCRTVTVMPPGGAKELQANFYLEKDLAKLESEFGRECELCSQGKQAEYKCVQCQQVYCSPCRHTHDAIQSCAVHTVLPLSKDGADKTATGTDKKCSKHRNQPLLLFCRQCKLSICMQCKLTSHDGHETEDVVDTGERAKAELIKEQQSLAQREQLLQAFLSKVKDFQDDLDKEKQAAETAVRSRTREMEKMVAQAEKEALDSVSETTEATAEELKKQAIPVKEKLETIVAKRQYISQVIEKGDDGEAVAMSAQLTAEAELAKISKSSKTYEELLVLERGTVVHEFKSRAIKYGDVLAYVGLARAGPVLETKALSVDAESLQESVKPHPPLSGTSYLSFQRHRMSKEGASSFLEVAYSKNPKAKLSAMHLTSDDAVWMHFNPGGNVPFFALFDDDGNQLEVRYENVPASAFLVNCENDTTVCLQDGRWVRPGGESGTLDNFTVRPAGCTSKSAERFLLQSTSIFQITSTALPPQISANQVLTTTISSTLGFDVSSDGQFFAFANGATAYVFDKLATTTALRQFATYNVPDGQAVNDVCFSFVDGEEMLLVAISALNAVHLVDHKDGCCFVRALETDQCKLTTPCRLATNHQGRVWVGCNGGKLVLFDV</sequence>